<dbReference type="PANTHER" id="PTHR31195">
    <property type="entry name" value="GEO02494P1"/>
    <property type="match status" value="1"/>
</dbReference>
<protein>
    <recommendedName>
        <fullName evidence="2">DUF4604 domain-containing protein</fullName>
    </recommendedName>
</protein>
<feature type="compositionally biased region" description="Basic and acidic residues" evidence="1">
    <location>
        <begin position="76"/>
        <end position="105"/>
    </location>
</feature>
<gene>
    <name evidence="3" type="ORF">Pmani_004331</name>
</gene>
<dbReference type="EMBL" id="JAWZYT010000300">
    <property type="protein sequence ID" value="KAK4325060.1"/>
    <property type="molecule type" value="Genomic_DNA"/>
</dbReference>
<evidence type="ECO:0000313" key="3">
    <source>
        <dbReference type="EMBL" id="KAK4325060.1"/>
    </source>
</evidence>
<name>A0AAE1QF43_9EUCA</name>
<evidence type="ECO:0000256" key="1">
    <source>
        <dbReference type="SAM" id="MobiDB-lite"/>
    </source>
</evidence>
<feature type="compositionally biased region" description="Acidic residues" evidence="1">
    <location>
        <begin position="47"/>
        <end position="59"/>
    </location>
</feature>
<dbReference type="InterPro" id="IPR027911">
    <property type="entry name" value="DUF4604"/>
</dbReference>
<comment type="caution">
    <text evidence="3">The sequence shown here is derived from an EMBL/GenBank/DDBJ whole genome shotgun (WGS) entry which is preliminary data.</text>
</comment>
<evidence type="ECO:0000313" key="4">
    <source>
        <dbReference type="Proteomes" id="UP001292094"/>
    </source>
</evidence>
<keyword evidence="4" id="KW-1185">Reference proteome</keyword>
<accession>A0AAE1QF43</accession>
<reference evidence="3" key="1">
    <citation type="submission" date="2023-11" db="EMBL/GenBank/DDBJ databases">
        <title>Genome assemblies of two species of porcelain crab, Petrolisthes cinctipes and Petrolisthes manimaculis (Anomura: Porcellanidae).</title>
        <authorList>
            <person name="Angst P."/>
        </authorList>
    </citation>
    <scope>NUCLEOTIDE SEQUENCE</scope>
    <source>
        <strain evidence="3">PB745_02</strain>
        <tissue evidence="3">Gill</tissue>
    </source>
</reference>
<dbReference type="InterPro" id="IPR040219">
    <property type="entry name" value="KIAA1143-like"/>
</dbReference>
<proteinExistence type="predicted"/>
<feature type="compositionally biased region" description="Basic and acidic residues" evidence="1">
    <location>
        <begin position="139"/>
        <end position="150"/>
    </location>
</feature>
<feature type="compositionally biased region" description="Basic and acidic residues" evidence="1">
    <location>
        <begin position="34"/>
        <end position="43"/>
    </location>
</feature>
<evidence type="ECO:0000259" key="2">
    <source>
        <dbReference type="Pfam" id="PF15377"/>
    </source>
</evidence>
<dbReference type="AlphaFoldDB" id="A0AAE1QF43"/>
<feature type="region of interest" description="Disordered" evidence="1">
    <location>
        <begin position="34"/>
        <end position="154"/>
    </location>
</feature>
<feature type="domain" description="DUF4604" evidence="2">
    <location>
        <begin position="10"/>
        <end position="170"/>
    </location>
</feature>
<dbReference type="PANTHER" id="PTHR31195:SF2">
    <property type="entry name" value="GEO02494P1"/>
    <property type="match status" value="1"/>
</dbReference>
<dbReference type="Pfam" id="PF15377">
    <property type="entry name" value="DUF4604"/>
    <property type="match status" value="1"/>
</dbReference>
<dbReference type="Proteomes" id="UP001292094">
    <property type="component" value="Unassembled WGS sequence"/>
</dbReference>
<sequence length="175" mass="19684">MAGWTGKRGNVSFSKPAEPAFLTRFKQQVGYKEDHGLSDKFAKMPDATDDDVADKEDELPQVVSLRSGDLTQEEVESLRKDGKLDDLLKGEEKEEVQGCRERSDDDPPPDGKILFRKPVKRASEGSEEGGKKNSKKLKNRAEKSDGDKLIKKDKKKAAQEIKLLSFNEDEEEEED</sequence>
<organism evidence="3 4">
    <name type="scientific">Petrolisthes manimaculis</name>
    <dbReference type="NCBI Taxonomy" id="1843537"/>
    <lineage>
        <taxon>Eukaryota</taxon>
        <taxon>Metazoa</taxon>
        <taxon>Ecdysozoa</taxon>
        <taxon>Arthropoda</taxon>
        <taxon>Crustacea</taxon>
        <taxon>Multicrustacea</taxon>
        <taxon>Malacostraca</taxon>
        <taxon>Eumalacostraca</taxon>
        <taxon>Eucarida</taxon>
        <taxon>Decapoda</taxon>
        <taxon>Pleocyemata</taxon>
        <taxon>Anomura</taxon>
        <taxon>Galatheoidea</taxon>
        <taxon>Porcellanidae</taxon>
        <taxon>Petrolisthes</taxon>
    </lineage>
</organism>
<feature type="compositionally biased region" description="Basic and acidic residues" evidence="1">
    <location>
        <begin position="121"/>
        <end position="131"/>
    </location>
</feature>